<gene>
    <name evidence="2" type="ORF">RND71_009841</name>
</gene>
<accession>A0AAE1SIK9</accession>
<evidence type="ECO:0000259" key="1">
    <source>
        <dbReference type="Pfam" id="PF02121"/>
    </source>
</evidence>
<organism evidence="2 3">
    <name type="scientific">Anisodus tanguticus</name>
    <dbReference type="NCBI Taxonomy" id="243964"/>
    <lineage>
        <taxon>Eukaryota</taxon>
        <taxon>Viridiplantae</taxon>
        <taxon>Streptophyta</taxon>
        <taxon>Embryophyta</taxon>
        <taxon>Tracheophyta</taxon>
        <taxon>Spermatophyta</taxon>
        <taxon>Magnoliopsida</taxon>
        <taxon>eudicotyledons</taxon>
        <taxon>Gunneridae</taxon>
        <taxon>Pentapetalae</taxon>
        <taxon>asterids</taxon>
        <taxon>lamiids</taxon>
        <taxon>Solanales</taxon>
        <taxon>Solanaceae</taxon>
        <taxon>Solanoideae</taxon>
        <taxon>Hyoscyameae</taxon>
        <taxon>Anisodus</taxon>
    </lineage>
</organism>
<evidence type="ECO:0000313" key="3">
    <source>
        <dbReference type="Proteomes" id="UP001291623"/>
    </source>
</evidence>
<dbReference type="EMBL" id="JAVYJV010000005">
    <property type="protein sequence ID" value="KAK4370366.1"/>
    <property type="molecule type" value="Genomic_DNA"/>
</dbReference>
<feature type="domain" description="Phosphatidylinositol transfer protein N-terminal" evidence="1">
    <location>
        <begin position="3"/>
        <end position="41"/>
    </location>
</feature>
<comment type="caution">
    <text evidence="2">The sequence shown here is derived from an EMBL/GenBank/DDBJ whole genome shotgun (WGS) entry which is preliminary data.</text>
</comment>
<reference evidence="2" key="1">
    <citation type="submission" date="2023-12" db="EMBL/GenBank/DDBJ databases">
        <title>Genome assembly of Anisodus tanguticus.</title>
        <authorList>
            <person name="Wang Y.-J."/>
        </authorList>
    </citation>
    <scope>NUCLEOTIDE SEQUENCE</scope>
    <source>
        <strain evidence="2">KB-2021</strain>
        <tissue evidence="2">Leaf</tissue>
    </source>
</reference>
<name>A0AAE1SIK9_9SOLA</name>
<dbReference type="Proteomes" id="UP001291623">
    <property type="component" value="Unassembled WGS sequence"/>
</dbReference>
<dbReference type="Pfam" id="PF02121">
    <property type="entry name" value="IP_trans"/>
    <property type="match status" value="1"/>
</dbReference>
<proteinExistence type="predicted"/>
<keyword evidence="3" id="KW-1185">Reference proteome</keyword>
<dbReference type="Gene3D" id="3.30.530.20">
    <property type="match status" value="1"/>
</dbReference>
<dbReference type="AlphaFoldDB" id="A0AAE1SIK9"/>
<sequence>MQQQRTTGNERVEVLQNRPFNDAEFGEGQYTSKIYRLQRSLYLVYPGVYHCILIKAGRIAEKKGKPDMNWFWHHKKRERICTLVNLDKRQTCQT</sequence>
<dbReference type="InterPro" id="IPR023393">
    <property type="entry name" value="START-like_dom_sf"/>
</dbReference>
<evidence type="ECO:0000313" key="2">
    <source>
        <dbReference type="EMBL" id="KAK4370366.1"/>
    </source>
</evidence>
<dbReference type="SUPFAM" id="SSF55961">
    <property type="entry name" value="Bet v1-like"/>
    <property type="match status" value="1"/>
</dbReference>
<dbReference type="InterPro" id="IPR055261">
    <property type="entry name" value="PI_transfer_N"/>
</dbReference>
<protein>
    <recommendedName>
        <fullName evidence="1">Phosphatidylinositol transfer protein N-terminal domain-containing protein</fullName>
    </recommendedName>
</protein>